<evidence type="ECO:0000259" key="7">
    <source>
        <dbReference type="Pfam" id="PF14008"/>
    </source>
</evidence>
<keyword evidence="3 5" id="KW-0378">Hydrolase</keyword>
<dbReference type="InterPro" id="IPR025733">
    <property type="entry name" value="PAPs_C"/>
</dbReference>
<proteinExistence type="inferred from homology"/>
<keyword evidence="2 5" id="KW-0732">Signal</keyword>
<keyword evidence="4" id="KW-0325">Glycoprotein</keyword>
<protein>
    <recommendedName>
        <fullName evidence="5">Purple acid phosphatase</fullName>
        <ecNumber evidence="5">3.1.3.2</ecNumber>
    </recommendedName>
</protein>
<dbReference type="InterPro" id="IPR041792">
    <property type="entry name" value="MPP_PAP"/>
</dbReference>
<evidence type="ECO:0000256" key="1">
    <source>
        <dbReference type="ARBA" id="ARBA00008723"/>
    </source>
</evidence>
<dbReference type="Proteomes" id="UP001497512">
    <property type="component" value="Chromosome 13"/>
</dbReference>
<reference evidence="9" key="1">
    <citation type="submission" date="2024-02" db="EMBL/GenBank/DDBJ databases">
        <authorList>
            <consortium name="ELIXIR-Norway"/>
            <consortium name="Elixir Norway"/>
        </authorList>
    </citation>
    <scope>NUCLEOTIDE SEQUENCE</scope>
</reference>
<feature type="domain" description="Calcineurin-like phosphoesterase" evidence="6">
    <location>
        <begin position="158"/>
        <end position="349"/>
    </location>
</feature>
<dbReference type="InterPro" id="IPR039331">
    <property type="entry name" value="PAPs-like"/>
</dbReference>
<evidence type="ECO:0000313" key="10">
    <source>
        <dbReference type="Proteomes" id="UP001497512"/>
    </source>
</evidence>
<evidence type="ECO:0000256" key="4">
    <source>
        <dbReference type="ARBA" id="ARBA00023180"/>
    </source>
</evidence>
<accession>A0ABP0TPH0</accession>
<dbReference type="Pfam" id="PF14008">
    <property type="entry name" value="Metallophos_C"/>
    <property type="match status" value="1"/>
</dbReference>
<dbReference type="InterPro" id="IPR029052">
    <property type="entry name" value="Metallo-depent_PP-like"/>
</dbReference>
<dbReference type="Pfam" id="PF16656">
    <property type="entry name" value="Pur_ac_phosph_N"/>
    <property type="match status" value="1"/>
</dbReference>
<dbReference type="InterPro" id="IPR008963">
    <property type="entry name" value="Purple_acid_Pase-like_N"/>
</dbReference>
<dbReference type="EMBL" id="OZ019905">
    <property type="protein sequence ID" value="CAK9201168.1"/>
    <property type="molecule type" value="Genomic_DNA"/>
</dbReference>
<evidence type="ECO:0000256" key="2">
    <source>
        <dbReference type="ARBA" id="ARBA00022729"/>
    </source>
</evidence>
<dbReference type="SUPFAM" id="SSF49363">
    <property type="entry name" value="Purple acid phosphatase, N-terminal domain"/>
    <property type="match status" value="1"/>
</dbReference>
<feature type="signal peptide" evidence="5">
    <location>
        <begin position="1"/>
        <end position="26"/>
    </location>
</feature>
<dbReference type="Pfam" id="PF00149">
    <property type="entry name" value="Metallophos"/>
    <property type="match status" value="1"/>
</dbReference>
<gene>
    <name evidence="9" type="ORF">CSSPTR1EN2_LOCUS5772</name>
</gene>
<dbReference type="Gene3D" id="3.60.21.10">
    <property type="match status" value="1"/>
</dbReference>
<dbReference type="SUPFAM" id="SSF56300">
    <property type="entry name" value="Metallo-dependent phosphatases"/>
    <property type="match status" value="1"/>
</dbReference>
<evidence type="ECO:0000313" key="9">
    <source>
        <dbReference type="EMBL" id="CAK9201168.1"/>
    </source>
</evidence>
<evidence type="ECO:0000259" key="8">
    <source>
        <dbReference type="Pfam" id="PF16656"/>
    </source>
</evidence>
<dbReference type="Gene3D" id="2.60.40.380">
    <property type="entry name" value="Purple acid phosphatase-like, N-terminal"/>
    <property type="match status" value="1"/>
</dbReference>
<feature type="domain" description="Purple acid phosphatase N-terminal" evidence="8">
    <location>
        <begin position="59"/>
        <end position="148"/>
    </location>
</feature>
<dbReference type="PANTHER" id="PTHR22953:SF155">
    <property type="entry name" value="PURPLE ACID PHOSPHATASE 18"/>
    <property type="match status" value="1"/>
</dbReference>
<dbReference type="EC" id="3.1.3.2" evidence="5"/>
<evidence type="ECO:0000256" key="3">
    <source>
        <dbReference type="ARBA" id="ARBA00022801"/>
    </source>
</evidence>
<dbReference type="InterPro" id="IPR004843">
    <property type="entry name" value="Calcineurin-like_PHP"/>
</dbReference>
<comment type="catalytic activity">
    <reaction evidence="5">
        <text>a phosphate monoester + H2O = an alcohol + phosphate</text>
        <dbReference type="Rhea" id="RHEA:15017"/>
        <dbReference type="ChEBI" id="CHEBI:15377"/>
        <dbReference type="ChEBI" id="CHEBI:30879"/>
        <dbReference type="ChEBI" id="CHEBI:43474"/>
        <dbReference type="ChEBI" id="CHEBI:67140"/>
        <dbReference type="EC" id="3.1.3.2"/>
    </reaction>
</comment>
<sequence>MGQLLSATLVMLLVFVANNGMQQTEAQGVTRPYVRPPARKNLELEFSLWQTSTSSATSPTQMHVSLAGPNKMKVSWMTGSRTYNVPAIVRYGTAQGQLTQVATGTTKSYNYLLYQSGQMHHVILGPLADSTTYFYMCGGFGLVYNFTTPPPAGRDVPIKFAIVGDLGQTAWTESTLQHVAGYDYDVLLFAGDLSYADYFQQKWDSFGQMMSPYAHYRPWMVTEGNHEMEYIPLLAPSFRSYNTRWDMPYAESGSTSNLYYSFDVASAHVLMLGSYTNFGVGSQQYNWLLADLKKVDRSVTPWLVVVLHAPWYNSNSAHQGDGDQMMEVMEPILYQAKVDILFAGHVHAYERTTRAYQMNIDPCGMMHITVGDGGNHEGLASEWLYPQPEWSMMREASFGHGELDVKNATHAYWSWHRNNDNEAVKADDVWITSLSGPKSGCESSTEFIMN</sequence>
<organism evidence="9 10">
    <name type="scientific">Sphagnum troendelagicum</name>
    <dbReference type="NCBI Taxonomy" id="128251"/>
    <lineage>
        <taxon>Eukaryota</taxon>
        <taxon>Viridiplantae</taxon>
        <taxon>Streptophyta</taxon>
        <taxon>Embryophyta</taxon>
        <taxon>Bryophyta</taxon>
        <taxon>Sphagnophytina</taxon>
        <taxon>Sphagnopsida</taxon>
        <taxon>Sphagnales</taxon>
        <taxon>Sphagnaceae</taxon>
        <taxon>Sphagnum</taxon>
    </lineage>
</organism>
<dbReference type="CDD" id="cd00839">
    <property type="entry name" value="MPP_PAPs"/>
    <property type="match status" value="1"/>
</dbReference>
<keyword evidence="10" id="KW-1185">Reference proteome</keyword>
<feature type="domain" description="Purple acid phosphatase C-terminal" evidence="7">
    <location>
        <begin position="364"/>
        <end position="422"/>
    </location>
</feature>
<comment type="similarity">
    <text evidence="1 5">Belongs to the metallophosphoesterase superfamily. Purple acid phosphatase family.</text>
</comment>
<feature type="chain" id="PRO_5045004923" description="Purple acid phosphatase" evidence="5">
    <location>
        <begin position="27"/>
        <end position="450"/>
    </location>
</feature>
<dbReference type="PANTHER" id="PTHR22953">
    <property type="entry name" value="ACID PHOSPHATASE RELATED"/>
    <property type="match status" value="1"/>
</dbReference>
<dbReference type="InterPro" id="IPR015914">
    <property type="entry name" value="PAPs_N"/>
</dbReference>
<evidence type="ECO:0000256" key="5">
    <source>
        <dbReference type="RuleBase" id="RU361203"/>
    </source>
</evidence>
<name>A0ABP0TPH0_9BRYO</name>
<evidence type="ECO:0000259" key="6">
    <source>
        <dbReference type="Pfam" id="PF00149"/>
    </source>
</evidence>